<feature type="region of interest" description="Disordered" evidence="1">
    <location>
        <begin position="1"/>
        <end position="109"/>
    </location>
</feature>
<gene>
    <name evidence="2" type="ORF">DR999_PMT14636</name>
</gene>
<name>A0A4D9DZ52_9SAUR</name>
<dbReference type="EMBL" id="QXTE01000170">
    <property type="protein sequence ID" value="TFK02909.1"/>
    <property type="molecule type" value="Genomic_DNA"/>
</dbReference>
<evidence type="ECO:0000313" key="2">
    <source>
        <dbReference type="EMBL" id="TFK02909.1"/>
    </source>
</evidence>
<organism evidence="2 3">
    <name type="scientific">Platysternon megacephalum</name>
    <name type="common">big-headed turtle</name>
    <dbReference type="NCBI Taxonomy" id="55544"/>
    <lineage>
        <taxon>Eukaryota</taxon>
        <taxon>Metazoa</taxon>
        <taxon>Chordata</taxon>
        <taxon>Craniata</taxon>
        <taxon>Vertebrata</taxon>
        <taxon>Euteleostomi</taxon>
        <taxon>Archelosauria</taxon>
        <taxon>Testudinata</taxon>
        <taxon>Testudines</taxon>
        <taxon>Cryptodira</taxon>
        <taxon>Durocryptodira</taxon>
        <taxon>Testudinoidea</taxon>
        <taxon>Platysternidae</taxon>
        <taxon>Platysternon</taxon>
    </lineage>
</organism>
<sequence length="164" mass="17761">MGGGGGRVLSFAHQHPPPPHNTPRHRLYPHPRALGPAVCTQRRVQGRQSTPQPQPPAWGALARGGGGGKRFKGTIRVPPHVTTTGGAEQIKKPPGWWGAPGKRWGSPPQNQCLPQHIAQEAVPLLTHWGGPGCTLEPLLVTRPPPPSSRHCWFEPRSRSRRPPA</sequence>
<dbReference type="Proteomes" id="UP000297703">
    <property type="component" value="Unassembled WGS sequence"/>
</dbReference>
<evidence type="ECO:0000256" key="1">
    <source>
        <dbReference type="SAM" id="MobiDB-lite"/>
    </source>
</evidence>
<feature type="region of interest" description="Disordered" evidence="1">
    <location>
        <begin position="140"/>
        <end position="164"/>
    </location>
</feature>
<reference evidence="2 3" key="1">
    <citation type="submission" date="2019-04" db="EMBL/GenBank/DDBJ databases">
        <title>Draft genome of the big-headed turtle Platysternon megacephalum.</title>
        <authorList>
            <person name="Gong S."/>
        </authorList>
    </citation>
    <scope>NUCLEOTIDE SEQUENCE [LARGE SCALE GENOMIC DNA]</scope>
    <source>
        <strain evidence="2">DO16091913</strain>
        <tissue evidence="2">Muscle</tissue>
    </source>
</reference>
<evidence type="ECO:0000313" key="3">
    <source>
        <dbReference type="Proteomes" id="UP000297703"/>
    </source>
</evidence>
<accession>A0A4D9DZ52</accession>
<reference evidence="2 3" key="2">
    <citation type="submission" date="2019-04" db="EMBL/GenBank/DDBJ databases">
        <title>The genome sequence of big-headed turtle.</title>
        <authorList>
            <person name="Gong S."/>
        </authorList>
    </citation>
    <scope>NUCLEOTIDE SEQUENCE [LARGE SCALE GENOMIC DNA]</scope>
    <source>
        <strain evidence="2">DO16091913</strain>
        <tissue evidence="2">Muscle</tissue>
    </source>
</reference>
<keyword evidence="3" id="KW-1185">Reference proteome</keyword>
<proteinExistence type="predicted"/>
<dbReference type="AlphaFoldDB" id="A0A4D9DZ52"/>
<protein>
    <submittedName>
        <fullName evidence="2">UV excision repair protein RAD23-like protein B</fullName>
    </submittedName>
</protein>
<comment type="caution">
    <text evidence="2">The sequence shown here is derived from an EMBL/GenBank/DDBJ whole genome shotgun (WGS) entry which is preliminary data.</text>
</comment>
<feature type="compositionally biased region" description="Polar residues" evidence="1">
    <location>
        <begin position="42"/>
        <end position="51"/>
    </location>
</feature>